<keyword evidence="1" id="KW-0456">Lyase</keyword>
<sequence length="368" mass="39634">MAGRVRKSAVSGGLDATGASAVPVTAAGAERFAALLRAPAAGRDELLEEALEADRRAVAGWALRLCRSDAPKAQVLLALRALDEACLHEECPDLLPEAARTLAGLCRPDWDAELLAAALPPLGHYAAGPQTAQTLSAMTEHPDPAVRAAAVEGIDHFGDRGSFPPAEAALVRRLTVLVTEDPDARVRLAAARTLRSADLWEGFGPETVAHLAAALGRAIGIDRDPRVRRAAAEGLGRLSVPPPQRPPVAEALRPHLTDRDPQVAAWAVAYLAAGDDPRALELLWTAVAARDVHREYLSAAVHMFVPYRDGAPRHRRRLRRALKRLRSRGWADVPSDEPGWGPQARANYLKTLIGSLSPWWAPWWLPLV</sequence>
<dbReference type="InterPro" id="IPR011989">
    <property type="entry name" value="ARM-like"/>
</dbReference>
<dbReference type="SUPFAM" id="SSF48371">
    <property type="entry name" value="ARM repeat"/>
    <property type="match status" value="1"/>
</dbReference>
<dbReference type="STRING" id="471852.Tcur_4498"/>
<evidence type="ECO:0000313" key="2">
    <source>
        <dbReference type="Proteomes" id="UP000001918"/>
    </source>
</evidence>
<dbReference type="HOGENOM" id="CLU_752128_0_0_11"/>
<dbReference type="SMART" id="SM00567">
    <property type="entry name" value="EZ_HEAT"/>
    <property type="match status" value="3"/>
</dbReference>
<dbReference type="Pfam" id="PF13646">
    <property type="entry name" value="HEAT_2"/>
    <property type="match status" value="2"/>
</dbReference>
<dbReference type="EMBL" id="CP001738">
    <property type="protein sequence ID" value="ACZ00026.1"/>
    <property type="molecule type" value="Genomic_DNA"/>
</dbReference>
<reference evidence="1 2" key="1">
    <citation type="journal article" date="2011" name="Stand. Genomic Sci.">
        <title>Complete genome sequence of Thermomonospora curvata type strain (B9).</title>
        <authorList>
            <person name="Chertkov O."/>
            <person name="Sikorski J."/>
            <person name="Nolan M."/>
            <person name="Lapidus A."/>
            <person name="Lucas S."/>
            <person name="Del Rio T.G."/>
            <person name="Tice H."/>
            <person name="Cheng J.F."/>
            <person name="Goodwin L."/>
            <person name="Pitluck S."/>
            <person name="Liolios K."/>
            <person name="Ivanova N."/>
            <person name="Mavromatis K."/>
            <person name="Mikhailova N."/>
            <person name="Ovchinnikova G."/>
            <person name="Pati A."/>
            <person name="Chen A."/>
            <person name="Palaniappan K."/>
            <person name="Djao O.D."/>
            <person name="Land M."/>
            <person name="Hauser L."/>
            <person name="Chang Y.J."/>
            <person name="Jeffries C.D."/>
            <person name="Brettin T."/>
            <person name="Han C."/>
            <person name="Detter J.C."/>
            <person name="Rohde M."/>
            <person name="Goker M."/>
            <person name="Woyke T."/>
            <person name="Bristow J."/>
            <person name="Eisen J.A."/>
            <person name="Markowitz V."/>
            <person name="Hugenholtz P."/>
            <person name="Klenk H.P."/>
            <person name="Kyrpides N.C."/>
        </authorList>
    </citation>
    <scope>NUCLEOTIDE SEQUENCE [LARGE SCALE GENOMIC DNA]</scope>
    <source>
        <strain evidence="2">ATCC 19995 / DSM 43183 / JCM 3096 / KCTC 9072 / NBRC 15933 / NCIMB 10081 / Henssen B9</strain>
    </source>
</reference>
<dbReference type="InterPro" id="IPR004155">
    <property type="entry name" value="PBS_lyase_HEAT"/>
</dbReference>
<name>D1A540_THECD</name>
<dbReference type="eggNOG" id="COG1413">
    <property type="taxonomic scope" value="Bacteria"/>
</dbReference>
<organism evidence="1 2">
    <name type="scientific">Thermomonospora curvata (strain ATCC 19995 / DSM 43183 / JCM 3096 / KCTC 9072 / NBRC 15933 / NCIMB 10081 / Henssen B9)</name>
    <dbReference type="NCBI Taxonomy" id="471852"/>
    <lineage>
        <taxon>Bacteria</taxon>
        <taxon>Bacillati</taxon>
        <taxon>Actinomycetota</taxon>
        <taxon>Actinomycetes</taxon>
        <taxon>Streptosporangiales</taxon>
        <taxon>Thermomonosporaceae</taxon>
        <taxon>Thermomonospora</taxon>
    </lineage>
</organism>
<dbReference type="AlphaFoldDB" id="D1A540"/>
<gene>
    <name evidence="1" type="ordered locus">Tcur_4498</name>
</gene>
<dbReference type="KEGG" id="tcu:Tcur_4498"/>
<keyword evidence="2" id="KW-1185">Reference proteome</keyword>
<dbReference type="GO" id="GO:0016829">
    <property type="term" value="F:lyase activity"/>
    <property type="evidence" value="ECO:0007669"/>
    <property type="project" value="UniProtKB-KW"/>
</dbReference>
<evidence type="ECO:0000313" key="1">
    <source>
        <dbReference type="EMBL" id="ACZ00026.1"/>
    </source>
</evidence>
<protein>
    <submittedName>
        <fullName evidence="1">PBS lyase HEAT domain protein repeat-containing protein</fullName>
    </submittedName>
</protein>
<accession>D1A540</accession>
<proteinExistence type="predicted"/>
<dbReference type="Gene3D" id="1.25.10.10">
    <property type="entry name" value="Leucine-rich Repeat Variant"/>
    <property type="match status" value="1"/>
</dbReference>
<dbReference type="InterPro" id="IPR016024">
    <property type="entry name" value="ARM-type_fold"/>
</dbReference>
<dbReference type="Proteomes" id="UP000001918">
    <property type="component" value="Chromosome"/>
</dbReference>